<keyword evidence="3" id="KW-1185">Reference proteome</keyword>
<reference evidence="2" key="2">
    <citation type="submission" date="2023-06" db="EMBL/GenBank/DDBJ databases">
        <authorList>
            <consortium name="Lawrence Berkeley National Laboratory"/>
            <person name="Mondo S.J."/>
            <person name="Hensen N."/>
            <person name="Bonometti L."/>
            <person name="Westerberg I."/>
            <person name="Brannstrom I.O."/>
            <person name="Guillou S."/>
            <person name="Cros-Aarteil S."/>
            <person name="Calhoun S."/>
            <person name="Haridas S."/>
            <person name="Kuo A."/>
            <person name="Pangilinan J."/>
            <person name="Riley R."/>
            <person name="Labutti K."/>
            <person name="Andreopoulos B."/>
            <person name="Lipzen A."/>
            <person name="Chen C."/>
            <person name="Yanf M."/>
            <person name="Daum C."/>
            <person name="Ng V."/>
            <person name="Clum A."/>
            <person name="Steindorff A."/>
            <person name="Ohm R."/>
            <person name="Martin F."/>
            <person name="Silar P."/>
            <person name="Natvig D."/>
            <person name="Lalanne C."/>
            <person name="Gautier V."/>
            <person name="Ament-Velasquez S.L."/>
            <person name="Kruys A."/>
            <person name="Hutchinson M.I."/>
            <person name="Powell A.J."/>
            <person name="Barry K."/>
            <person name="Miller A.N."/>
            <person name="Grigoriev I.V."/>
            <person name="Debuchy R."/>
            <person name="Gladieux P."/>
            <person name="Thoren M.H."/>
            <person name="Johannesson H."/>
        </authorList>
    </citation>
    <scope>NUCLEOTIDE SEQUENCE</scope>
    <source>
        <strain evidence="2">CBS 626.80</strain>
    </source>
</reference>
<gene>
    <name evidence="2" type="ORF">QBC32DRAFT_191444</name>
</gene>
<dbReference type="Gene3D" id="2.40.70.10">
    <property type="entry name" value="Acid Proteases"/>
    <property type="match status" value="1"/>
</dbReference>
<reference evidence="2" key="1">
    <citation type="journal article" date="2023" name="Mol. Phylogenet. Evol.">
        <title>Genome-scale phylogeny and comparative genomics of the fungal order Sordariales.</title>
        <authorList>
            <person name="Hensen N."/>
            <person name="Bonometti L."/>
            <person name="Westerberg I."/>
            <person name="Brannstrom I.O."/>
            <person name="Guillou S."/>
            <person name="Cros-Aarteil S."/>
            <person name="Calhoun S."/>
            <person name="Haridas S."/>
            <person name="Kuo A."/>
            <person name="Mondo S."/>
            <person name="Pangilinan J."/>
            <person name="Riley R."/>
            <person name="LaButti K."/>
            <person name="Andreopoulos B."/>
            <person name="Lipzen A."/>
            <person name="Chen C."/>
            <person name="Yan M."/>
            <person name="Daum C."/>
            <person name="Ng V."/>
            <person name="Clum A."/>
            <person name="Steindorff A."/>
            <person name="Ohm R.A."/>
            <person name="Martin F."/>
            <person name="Silar P."/>
            <person name="Natvig D.O."/>
            <person name="Lalanne C."/>
            <person name="Gautier V."/>
            <person name="Ament-Velasquez S.L."/>
            <person name="Kruys A."/>
            <person name="Hutchinson M.I."/>
            <person name="Powell A.J."/>
            <person name="Barry K."/>
            <person name="Miller A.N."/>
            <person name="Grigoriev I.V."/>
            <person name="Debuchy R."/>
            <person name="Gladieux P."/>
            <person name="Hiltunen Thoren M."/>
            <person name="Johannesson H."/>
        </authorList>
    </citation>
    <scope>NUCLEOTIDE SEQUENCE</scope>
    <source>
        <strain evidence="2">CBS 626.80</strain>
    </source>
</reference>
<sequence>MVLEQSKKCRKCAKTFKKESRKKAHSIRCQLTPAVKAERFRTPSPLAPEQRTCGYCKKQCVSRNALFQHLKKCTLAAEGRLKGDKPDPVQRTRPDPIRSTKPPQIREAGPLATANADNSPISSFTHMRVNARAAPDSEPVEVCMDPGTGRTLIGRPFLQTLEHSIEKREAKVKGVGGRAVNITEWATFKVYLEGFDKEGHPTLMKFTKGAWVVEELEPNVLFGNDFLHAYAANTDHKTSTITFQNLDDFCVDFIAQANSKACTRRVTTVKKTTILPGQSGYIPVQYKPLPPGRSFMLNSRHAAAAHAVVNTKSPAVMFVNNTTDGVLVIPKHFHVGSITEATDSGYLALSEAMIAGMMAKSPKTESSLNREFDVPAIRAYNITEVPSKQPSDRYDYINDMTDNEILAELAAEDENMAFEVTEEEDGTVWAEMQRPKTTEKQSTLGIKTSGDLPEKVTDRGIHIYAKDPGLVRKIEKLIDDHPAL</sequence>
<accession>A0AAN6NM90</accession>
<comment type="caution">
    <text evidence="2">The sequence shown here is derived from an EMBL/GenBank/DDBJ whole genome shotgun (WGS) entry which is preliminary data.</text>
</comment>
<dbReference type="AlphaFoldDB" id="A0AAN6NM90"/>
<dbReference type="InterPro" id="IPR021109">
    <property type="entry name" value="Peptidase_aspartic_dom_sf"/>
</dbReference>
<evidence type="ECO:0000256" key="1">
    <source>
        <dbReference type="SAM" id="MobiDB-lite"/>
    </source>
</evidence>
<evidence type="ECO:0000313" key="3">
    <source>
        <dbReference type="Proteomes" id="UP001303222"/>
    </source>
</evidence>
<dbReference type="EMBL" id="MU859593">
    <property type="protein sequence ID" value="KAK3946658.1"/>
    <property type="molecule type" value="Genomic_DNA"/>
</dbReference>
<organism evidence="2 3">
    <name type="scientific">Pseudoneurospora amorphoporcata</name>
    <dbReference type="NCBI Taxonomy" id="241081"/>
    <lineage>
        <taxon>Eukaryota</taxon>
        <taxon>Fungi</taxon>
        <taxon>Dikarya</taxon>
        <taxon>Ascomycota</taxon>
        <taxon>Pezizomycotina</taxon>
        <taxon>Sordariomycetes</taxon>
        <taxon>Sordariomycetidae</taxon>
        <taxon>Sordariales</taxon>
        <taxon>Sordariaceae</taxon>
        <taxon>Pseudoneurospora</taxon>
    </lineage>
</organism>
<evidence type="ECO:0000313" key="2">
    <source>
        <dbReference type="EMBL" id="KAK3946658.1"/>
    </source>
</evidence>
<dbReference type="Proteomes" id="UP001303222">
    <property type="component" value="Unassembled WGS sequence"/>
</dbReference>
<feature type="region of interest" description="Disordered" evidence="1">
    <location>
        <begin position="80"/>
        <end position="121"/>
    </location>
</feature>
<feature type="non-terminal residue" evidence="2">
    <location>
        <position position="484"/>
    </location>
</feature>
<feature type="compositionally biased region" description="Basic and acidic residues" evidence="1">
    <location>
        <begin position="80"/>
        <end position="98"/>
    </location>
</feature>
<name>A0AAN6NM90_9PEZI</name>
<protein>
    <submittedName>
        <fullName evidence="2">Uncharacterized protein</fullName>
    </submittedName>
</protein>
<proteinExistence type="predicted"/>